<organism evidence="1 2">
    <name type="scientific">Gloeomargarita lithophora Alchichica-D10</name>
    <dbReference type="NCBI Taxonomy" id="1188229"/>
    <lineage>
        <taxon>Bacteria</taxon>
        <taxon>Bacillati</taxon>
        <taxon>Cyanobacteriota</taxon>
        <taxon>Cyanophyceae</taxon>
        <taxon>Gloeomargaritales</taxon>
        <taxon>Gloeomargaritaceae</taxon>
        <taxon>Gloeomargarita</taxon>
    </lineage>
</organism>
<name>A0A1J0AFU9_9CYAN</name>
<gene>
    <name evidence="1" type="ORF">GlitD10_2443</name>
</gene>
<dbReference type="Gene3D" id="2.30.110.10">
    <property type="entry name" value="Electron Transport, Fmn-binding Protein, Chain A"/>
    <property type="match status" value="2"/>
</dbReference>
<sequence>MAIPGWQRPESPFHAGEQAIHARLGTQDMVEQQGRRFIRESMPAQHQQFFAQLPYLLVGTVDWEGNPWASILVGQPGFLVPLDAQHLRVNSQPLFGDPLHNNLTVGADIGLLGIELQTRRRNRLNGTIINQDADGFTVQVRQSFGNCPKYIQARTWQLESWDVTIPKPLRNFSQFEALEQAFISQSDTFFIATAYQDPSAPATTGVDVSHRGGKPGFIRVDDDRILTVPDFSGNCMFNTFGNLELNPRAGLIFIDFGAGDILYLTGNAWVVWEGEVISQYPGAERLFHFELTQGIHMAQSLPLRGSEPEFSPFLAGLGAWVS</sequence>
<proteinExistence type="predicted"/>
<dbReference type="AlphaFoldDB" id="A0A1J0AFU9"/>
<dbReference type="SUPFAM" id="SSF50475">
    <property type="entry name" value="FMN-binding split barrel"/>
    <property type="match status" value="1"/>
</dbReference>
<evidence type="ECO:0000313" key="2">
    <source>
        <dbReference type="Proteomes" id="UP000180235"/>
    </source>
</evidence>
<evidence type="ECO:0000313" key="1">
    <source>
        <dbReference type="EMBL" id="APB34779.1"/>
    </source>
</evidence>
<dbReference type="InterPro" id="IPR012349">
    <property type="entry name" value="Split_barrel_FMN-bd"/>
</dbReference>
<protein>
    <submittedName>
        <fullName evidence="1">FMN-binding pyridoxamine 5'-phosphate oxidase-like protein</fullName>
    </submittedName>
</protein>
<dbReference type="EMBL" id="CP017675">
    <property type="protein sequence ID" value="APB34779.1"/>
    <property type="molecule type" value="Genomic_DNA"/>
</dbReference>
<dbReference type="PANTHER" id="PTHR42815">
    <property type="entry name" value="FAD-BINDING, PUTATIVE (AFU_ORTHOLOGUE AFUA_6G07600)-RELATED"/>
    <property type="match status" value="1"/>
</dbReference>
<accession>A0A1J0AFU9</accession>
<dbReference type="RefSeq" id="WP_071455167.1">
    <property type="nucleotide sequence ID" value="NZ_CP017675.1"/>
</dbReference>
<dbReference type="Proteomes" id="UP000180235">
    <property type="component" value="Chromosome"/>
</dbReference>
<dbReference type="PANTHER" id="PTHR42815:SF2">
    <property type="entry name" value="FAD-BINDING, PUTATIVE (AFU_ORTHOLOGUE AFUA_6G07600)-RELATED"/>
    <property type="match status" value="1"/>
</dbReference>
<dbReference type="KEGG" id="glt:GlitD10_2443"/>
<dbReference type="STRING" id="1188229.GlitD10_2443"/>
<reference evidence="1 2" key="1">
    <citation type="submission" date="2016-10" db="EMBL/GenBank/DDBJ databases">
        <title>Description of Gloeomargarita lithophora gen. nov., sp. nov., a thylakoid-bearing basal-branching cyanobacterium with intracellular carbonates, and proposal for Gloeomargaritales ord. nov.</title>
        <authorList>
            <person name="Moreira D."/>
            <person name="Tavera R."/>
            <person name="Benzerara K."/>
            <person name="Skouri-Panet F."/>
            <person name="Couradeau E."/>
            <person name="Gerard E."/>
            <person name="Loussert C."/>
            <person name="Novelo E."/>
            <person name="Zivanovic Y."/>
            <person name="Lopez-Garcia P."/>
        </authorList>
    </citation>
    <scope>NUCLEOTIDE SEQUENCE [LARGE SCALE GENOMIC DNA]</scope>
    <source>
        <strain evidence="1 2">D10</strain>
    </source>
</reference>
<keyword evidence="2" id="KW-1185">Reference proteome</keyword>
<dbReference type="OrthoDB" id="9796486at2"/>